<gene>
    <name evidence="1" type="ORF">M6B38_107170</name>
</gene>
<sequence length="25" mass="2746">MEAIYNTFYGRKTADVVEPAGVAQD</sequence>
<dbReference type="Proteomes" id="UP001140949">
    <property type="component" value="Unassembled WGS sequence"/>
</dbReference>
<dbReference type="AlphaFoldDB" id="A0AAX6ERK2"/>
<name>A0AAX6ERK2_IRIPA</name>
<reference evidence="1" key="1">
    <citation type="journal article" date="2023" name="GigaByte">
        <title>Genome assembly of the bearded iris, Iris pallida Lam.</title>
        <authorList>
            <person name="Bruccoleri R.E."/>
            <person name="Oakeley E.J."/>
            <person name="Faust A.M.E."/>
            <person name="Altorfer M."/>
            <person name="Dessus-Babus S."/>
            <person name="Burckhardt D."/>
            <person name="Oertli M."/>
            <person name="Naumann U."/>
            <person name="Petersen F."/>
            <person name="Wong J."/>
        </authorList>
    </citation>
    <scope>NUCLEOTIDE SEQUENCE</scope>
    <source>
        <strain evidence="1">GSM-AAB239-AS_SAM_17_03QT</strain>
    </source>
</reference>
<dbReference type="EMBL" id="JANAVB010034420">
    <property type="protein sequence ID" value="KAJ6806720.1"/>
    <property type="molecule type" value="Genomic_DNA"/>
</dbReference>
<organism evidence="1 2">
    <name type="scientific">Iris pallida</name>
    <name type="common">Sweet iris</name>
    <dbReference type="NCBI Taxonomy" id="29817"/>
    <lineage>
        <taxon>Eukaryota</taxon>
        <taxon>Viridiplantae</taxon>
        <taxon>Streptophyta</taxon>
        <taxon>Embryophyta</taxon>
        <taxon>Tracheophyta</taxon>
        <taxon>Spermatophyta</taxon>
        <taxon>Magnoliopsida</taxon>
        <taxon>Liliopsida</taxon>
        <taxon>Asparagales</taxon>
        <taxon>Iridaceae</taxon>
        <taxon>Iridoideae</taxon>
        <taxon>Irideae</taxon>
        <taxon>Iris</taxon>
    </lineage>
</organism>
<comment type="caution">
    <text evidence="1">The sequence shown here is derived from an EMBL/GenBank/DDBJ whole genome shotgun (WGS) entry which is preliminary data.</text>
</comment>
<protein>
    <submittedName>
        <fullName evidence="1">Uncharacterized protein</fullName>
    </submittedName>
</protein>
<evidence type="ECO:0000313" key="1">
    <source>
        <dbReference type="EMBL" id="KAJ6806720.1"/>
    </source>
</evidence>
<keyword evidence="2" id="KW-1185">Reference proteome</keyword>
<reference evidence="1" key="2">
    <citation type="submission" date="2023-04" db="EMBL/GenBank/DDBJ databases">
        <authorList>
            <person name="Bruccoleri R.E."/>
            <person name="Oakeley E.J."/>
            <person name="Faust A.-M."/>
            <person name="Dessus-Babus S."/>
            <person name="Altorfer M."/>
            <person name="Burckhardt D."/>
            <person name="Oertli M."/>
            <person name="Naumann U."/>
            <person name="Petersen F."/>
            <person name="Wong J."/>
        </authorList>
    </citation>
    <scope>NUCLEOTIDE SEQUENCE</scope>
    <source>
        <strain evidence="1">GSM-AAB239-AS_SAM_17_03QT</strain>
        <tissue evidence="1">Leaf</tissue>
    </source>
</reference>
<accession>A0AAX6ERK2</accession>
<proteinExistence type="predicted"/>
<evidence type="ECO:0000313" key="2">
    <source>
        <dbReference type="Proteomes" id="UP001140949"/>
    </source>
</evidence>